<dbReference type="OrthoDB" id="406156at2759"/>
<dbReference type="InterPro" id="IPR050231">
    <property type="entry name" value="Iron_ascorbate_oxido_reductase"/>
</dbReference>
<accession>A0A8H5M2P6</accession>
<reference evidence="3 4" key="1">
    <citation type="journal article" date="2020" name="ISME J.">
        <title>Uncovering the hidden diversity of litter-decomposition mechanisms in mushroom-forming fungi.</title>
        <authorList>
            <person name="Floudas D."/>
            <person name="Bentzer J."/>
            <person name="Ahren D."/>
            <person name="Johansson T."/>
            <person name="Persson P."/>
            <person name="Tunlid A."/>
        </authorList>
    </citation>
    <scope>NUCLEOTIDE SEQUENCE [LARGE SCALE GENOMIC DNA]</scope>
    <source>
        <strain evidence="3 4">CBS 661.87</strain>
    </source>
</reference>
<feature type="domain" description="Non-haem dioxygenase N-terminal" evidence="2">
    <location>
        <begin position="30"/>
        <end position="148"/>
    </location>
</feature>
<keyword evidence="4" id="KW-1185">Reference proteome</keyword>
<dbReference type="Pfam" id="PF03171">
    <property type="entry name" value="2OG-FeII_Oxy"/>
    <property type="match status" value="1"/>
</dbReference>
<protein>
    <recommendedName>
        <fullName evidence="5">Clavaminate synthase-like protein</fullName>
    </recommendedName>
</protein>
<dbReference type="AlphaFoldDB" id="A0A8H5M2P6"/>
<dbReference type="Proteomes" id="UP000565441">
    <property type="component" value="Unassembled WGS sequence"/>
</dbReference>
<sequence>MSVLSKPEVPSWIPARETELIQDSEYLDLEVVDISSLIADPLTTSTAARDTIDRAFRSLQETGFVILTGHGFSSEALGRQFDLGNMFLEVSEEVKHQYHAKIWEEGSWAGYKPLGFYNRKNGARDTIESHDFYPYTVVNELQPPVSWPYLDEIRSFYKVNLGDASKSSTFKPSYVCSKPTLFYCAQYCQLSREDLGFPQIEYFSFWQLHHRACEKADEIQTRDLFRAVKYHPPSEEDRLRSEQLWLPPHTDRGSITFLYSQPVAGLQVFMNHSWKYVRYYPGGIIVNLGDAMDFTTGGLLKAALHRVYEPPADQRHLPRLGLFYFATMLPDIPMQPLEPLTARARPPVEGTFDEFEGKIPTAHEWQIKRAKSTGRPADGVLFAKRFPKQDSAVYSKT</sequence>
<evidence type="ECO:0000259" key="1">
    <source>
        <dbReference type="Pfam" id="PF03171"/>
    </source>
</evidence>
<dbReference type="Gene3D" id="2.60.120.330">
    <property type="entry name" value="B-lactam Antibiotic, Isopenicillin N Synthase, Chain"/>
    <property type="match status" value="1"/>
</dbReference>
<evidence type="ECO:0000313" key="4">
    <source>
        <dbReference type="Proteomes" id="UP000565441"/>
    </source>
</evidence>
<comment type="caution">
    <text evidence="3">The sequence shown here is derived from an EMBL/GenBank/DDBJ whole genome shotgun (WGS) entry which is preliminary data.</text>
</comment>
<dbReference type="InterPro" id="IPR044861">
    <property type="entry name" value="IPNS-like_FE2OG_OXY"/>
</dbReference>
<dbReference type="InterPro" id="IPR026992">
    <property type="entry name" value="DIOX_N"/>
</dbReference>
<dbReference type="Pfam" id="PF14226">
    <property type="entry name" value="DIOX_N"/>
    <property type="match status" value="1"/>
</dbReference>
<dbReference type="PANTHER" id="PTHR47990">
    <property type="entry name" value="2-OXOGLUTARATE (2OG) AND FE(II)-DEPENDENT OXYGENASE SUPERFAMILY PROTEIN-RELATED"/>
    <property type="match status" value="1"/>
</dbReference>
<gene>
    <name evidence="3" type="ORF">D9615_007173</name>
</gene>
<name>A0A8H5M2P6_9AGAR</name>
<evidence type="ECO:0000313" key="3">
    <source>
        <dbReference type="EMBL" id="KAF5378501.1"/>
    </source>
</evidence>
<organism evidence="3 4">
    <name type="scientific">Tricholomella constricta</name>
    <dbReference type="NCBI Taxonomy" id="117010"/>
    <lineage>
        <taxon>Eukaryota</taxon>
        <taxon>Fungi</taxon>
        <taxon>Dikarya</taxon>
        <taxon>Basidiomycota</taxon>
        <taxon>Agaricomycotina</taxon>
        <taxon>Agaricomycetes</taxon>
        <taxon>Agaricomycetidae</taxon>
        <taxon>Agaricales</taxon>
        <taxon>Tricholomatineae</taxon>
        <taxon>Lyophyllaceae</taxon>
        <taxon>Tricholomella</taxon>
    </lineage>
</organism>
<proteinExistence type="predicted"/>
<evidence type="ECO:0000259" key="2">
    <source>
        <dbReference type="Pfam" id="PF14226"/>
    </source>
</evidence>
<dbReference type="InterPro" id="IPR027443">
    <property type="entry name" value="IPNS-like_sf"/>
</dbReference>
<evidence type="ECO:0008006" key="5">
    <source>
        <dbReference type="Google" id="ProtNLM"/>
    </source>
</evidence>
<dbReference type="EMBL" id="JAACJP010000019">
    <property type="protein sequence ID" value="KAF5378501.1"/>
    <property type="molecule type" value="Genomic_DNA"/>
</dbReference>
<feature type="domain" description="Isopenicillin N synthase-like Fe(2+) 2OG dioxygenase" evidence="1">
    <location>
        <begin position="227"/>
        <end position="315"/>
    </location>
</feature>
<dbReference type="SUPFAM" id="SSF51197">
    <property type="entry name" value="Clavaminate synthase-like"/>
    <property type="match status" value="1"/>
</dbReference>